<accession>A0A1B2HXS3</accession>
<sequence>MPKQVDHEARRQEIGAAVCRVMATRGLDAVSLRHVAAEAGVSMGRVQHYFGTKDEMLLFAFRLISERVAHRLGQVRRDTPQAFLRAVLVELLPISEAARAEAPVLAAFLAQAVVEPRLAEQLRAGSDEMVAFVAEQIRAARPEGDALRDAKALLAFTDGLMLQVLIGQVDRDSAVDLLDHQLARVLTTG</sequence>
<dbReference type="Gene3D" id="1.10.357.10">
    <property type="entry name" value="Tetracycline Repressor, domain 2"/>
    <property type="match status" value="1"/>
</dbReference>
<dbReference type="Proteomes" id="UP000093053">
    <property type="component" value="Chromosome"/>
</dbReference>
<feature type="DNA-binding region" description="H-T-H motif" evidence="5">
    <location>
        <begin position="31"/>
        <end position="50"/>
    </location>
</feature>
<keyword evidence="8" id="KW-1185">Reference proteome</keyword>
<dbReference type="KEGG" id="led:BBK82_05265"/>
<dbReference type="EMBL" id="CP016793">
    <property type="protein sequence ID" value="ANZ42503.1"/>
    <property type="molecule type" value="Genomic_DNA"/>
</dbReference>
<dbReference type="GO" id="GO:0000976">
    <property type="term" value="F:transcription cis-regulatory region binding"/>
    <property type="evidence" value="ECO:0007669"/>
    <property type="project" value="TreeGrafter"/>
</dbReference>
<keyword evidence="2" id="KW-0805">Transcription regulation</keyword>
<dbReference type="PANTHER" id="PTHR30055:SF226">
    <property type="entry name" value="HTH-TYPE TRANSCRIPTIONAL REGULATOR PKSA"/>
    <property type="match status" value="1"/>
</dbReference>
<dbReference type="InterPro" id="IPR050109">
    <property type="entry name" value="HTH-type_TetR-like_transc_reg"/>
</dbReference>
<protein>
    <recommendedName>
        <fullName evidence="6">HTH tetR-type domain-containing protein</fullName>
    </recommendedName>
</protein>
<dbReference type="InterPro" id="IPR036271">
    <property type="entry name" value="Tet_transcr_reg_TetR-rel_C_sf"/>
</dbReference>
<dbReference type="InterPro" id="IPR001647">
    <property type="entry name" value="HTH_TetR"/>
</dbReference>
<evidence type="ECO:0000256" key="3">
    <source>
        <dbReference type="ARBA" id="ARBA00023125"/>
    </source>
</evidence>
<dbReference type="OrthoDB" id="9816296at2"/>
<evidence type="ECO:0000256" key="4">
    <source>
        <dbReference type="ARBA" id="ARBA00023163"/>
    </source>
</evidence>
<dbReference type="Pfam" id="PF13977">
    <property type="entry name" value="TetR_C_6"/>
    <property type="match status" value="1"/>
</dbReference>
<keyword evidence="4" id="KW-0804">Transcription</keyword>
<dbReference type="SUPFAM" id="SSF46689">
    <property type="entry name" value="Homeodomain-like"/>
    <property type="match status" value="1"/>
</dbReference>
<dbReference type="InterPro" id="IPR009057">
    <property type="entry name" value="Homeodomain-like_sf"/>
</dbReference>
<feature type="domain" description="HTH tetR-type" evidence="6">
    <location>
        <begin position="8"/>
        <end position="68"/>
    </location>
</feature>
<dbReference type="Pfam" id="PF00440">
    <property type="entry name" value="TetR_N"/>
    <property type="match status" value="1"/>
</dbReference>
<dbReference type="RefSeq" id="WP_065920829.1">
    <property type="nucleotide sequence ID" value="NZ_CP016793.1"/>
</dbReference>
<keyword evidence="3 5" id="KW-0238">DNA-binding</keyword>
<organism evidence="7 8">
    <name type="scientific">Lentzea guizhouensis</name>
    <dbReference type="NCBI Taxonomy" id="1586287"/>
    <lineage>
        <taxon>Bacteria</taxon>
        <taxon>Bacillati</taxon>
        <taxon>Actinomycetota</taxon>
        <taxon>Actinomycetes</taxon>
        <taxon>Pseudonocardiales</taxon>
        <taxon>Pseudonocardiaceae</taxon>
        <taxon>Lentzea</taxon>
    </lineage>
</organism>
<evidence type="ECO:0000256" key="1">
    <source>
        <dbReference type="ARBA" id="ARBA00022491"/>
    </source>
</evidence>
<dbReference type="GO" id="GO:0003700">
    <property type="term" value="F:DNA-binding transcription factor activity"/>
    <property type="evidence" value="ECO:0007669"/>
    <property type="project" value="TreeGrafter"/>
</dbReference>
<evidence type="ECO:0000256" key="5">
    <source>
        <dbReference type="PROSITE-ProRule" id="PRU00335"/>
    </source>
</evidence>
<name>A0A1B2HXS3_9PSEU</name>
<reference evidence="7 8" key="1">
    <citation type="submission" date="2016-07" db="EMBL/GenBank/DDBJ databases">
        <title>Complete genome sequence of the Lentzea guizhouensis DHS C013.</title>
        <authorList>
            <person name="Cao C."/>
        </authorList>
    </citation>
    <scope>NUCLEOTIDE SEQUENCE [LARGE SCALE GENOMIC DNA]</scope>
    <source>
        <strain evidence="7 8">DHS C013</strain>
    </source>
</reference>
<dbReference type="AlphaFoldDB" id="A0A1B2HXS3"/>
<dbReference type="SUPFAM" id="SSF48498">
    <property type="entry name" value="Tetracyclin repressor-like, C-terminal domain"/>
    <property type="match status" value="1"/>
</dbReference>
<evidence type="ECO:0000256" key="2">
    <source>
        <dbReference type="ARBA" id="ARBA00023015"/>
    </source>
</evidence>
<evidence type="ECO:0000313" key="8">
    <source>
        <dbReference type="Proteomes" id="UP000093053"/>
    </source>
</evidence>
<keyword evidence="1" id="KW-0678">Repressor</keyword>
<dbReference type="PROSITE" id="PS50977">
    <property type="entry name" value="HTH_TETR_2"/>
    <property type="match status" value="1"/>
</dbReference>
<evidence type="ECO:0000313" key="7">
    <source>
        <dbReference type="EMBL" id="ANZ42503.1"/>
    </source>
</evidence>
<gene>
    <name evidence="7" type="ORF">BBK82_05265</name>
</gene>
<evidence type="ECO:0000259" key="6">
    <source>
        <dbReference type="PROSITE" id="PS50977"/>
    </source>
</evidence>
<dbReference type="InterPro" id="IPR039538">
    <property type="entry name" value="BetI_C"/>
</dbReference>
<dbReference type="PANTHER" id="PTHR30055">
    <property type="entry name" value="HTH-TYPE TRANSCRIPTIONAL REGULATOR RUTR"/>
    <property type="match status" value="1"/>
</dbReference>
<dbReference type="STRING" id="1586287.BBK82_05265"/>
<proteinExistence type="predicted"/>